<dbReference type="GO" id="GO:0015035">
    <property type="term" value="F:protein-disulfide reductase activity"/>
    <property type="evidence" value="ECO:0007669"/>
    <property type="project" value="InterPro"/>
</dbReference>
<dbReference type="Pfam" id="PF04134">
    <property type="entry name" value="DCC1-like"/>
    <property type="match status" value="1"/>
</dbReference>
<evidence type="ECO:0000313" key="2">
    <source>
        <dbReference type="Proteomes" id="UP000305881"/>
    </source>
</evidence>
<dbReference type="OrthoDB" id="5294764at2"/>
<evidence type="ECO:0000313" key="1">
    <source>
        <dbReference type="EMBL" id="QCW84385.1"/>
    </source>
</evidence>
<dbReference type="InterPro" id="IPR007263">
    <property type="entry name" value="DCC1-like"/>
</dbReference>
<accession>A0A4V1IKC1</accession>
<sequence length="130" mass="15105">MTTPQFSTKVRCFHDGDCPLCKAEVKAMKRLDRDGAIEWVDIVRDQAALDSAGISYKQAMDRIHVIDENRQLQTGARAFLVLWKRLPYYRRLAVLVETLPGLLPLMECAYRLFAYYRLPLTGKRRIDEKN</sequence>
<organism evidence="1 2">
    <name type="scientific">Methylotuvimicrobium buryatense</name>
    <name type="common">Methylomicrobium buryatense</name>
    <dbReference type="NCBI Taxonomy" id="95641"/>
    <lineage>
        <taxon>Bacteria</taxon>
        <taxon>Pseudomonadati</taxon>
        <taxon>Pseudomonadota</taxon>
        <taxon>Gammaproteobacteria</taxon>
        <taxon>Methylococcales</taxon>
        <taxon>Methylococcaceae</taxon>
        <taxon>Methylotuvimicrobium</taxon>
    </lineage>
</organism>
<dbReference type="EMBL" id="CP035467">
    <property type="protein sequence ID" value="QCW84385.1"/>
    <property type="molecule type" value="Genomic_DNA"/>
</dbReference>
<name>A0A4V1IKC1_METBY</name>
<dbReference type="InterPro" id="IPR044691">
    <property type="entry name" value="DCC1_Trx"/>
</dbReference>
<dbReference type="KEGG" id="mbur:EQU24_20725"/>
<dbReference type="AlphaFoldDB" id="A0A4V1IKC1"/>
<dbReference type="PANTHER" id="PTHR34290">
    <property type="entry name" value="SI:CH73-390P7.2"/>
    <property type="match status" value="1"/>
</dbReference>
<keyword evidence="2" id="KW-1185">Reference proteome</keyword>
<gene>
    <name evidence="1" type="ORF">EQU24_20725</name>
</gene>
<proteinExistence type="predicted"/>
<dbReference type="Proteomes" id="UP000305881">
    <property type="component" value="Chromosome"/>
</dbReference>
<dbReference type="RefSeq" id="WP_051056250.1">
    <property type="nucleotide sequence ID" value="NZ_CP035467.1"/>
</dbReference>
<dbReference type="PANTHER" id="PTHR34290:SF2">
    <property type="entry name" value="OS04G0668800 PROTEIN"/>
    <property type="match status" value="1"/>
</dbReference>
<protein>
    <submittedName>
        <fullName evidence="1">DUF393 domain-containing protein</fullName>
    </submittedName>
</protein>
<reference evidence="2" key="1">
    <citation type="journal article" date="2019" name="J. Bacteriol.">
        <title>A Mutagenic Screen Identifies a TonB-Dependent Receptor Required for the Lanthanide Metal Switch in the Type I Methanotroph 'Methylotuvimicrobium buryatense' 5GB1C.</title>
        <authorList>
            <person name="Groom J.D."/>
            <person name="Ford S.M."/>
            <person name="Pesesky M.W."/>
            <person name="Lidstrom M.E."/>
        </authorList>
    </citation>
    <scope>NUCLEOTIDE SEQUENCE [LARGE SCALE GENOMIC DNA]</scope>
    <source>
        <strain evidence="2">5GB1C</strain>
    </source>
</reference>